<dbReference type="CDD" id="cd22152">
    <property type="entry name" value="F-box_AtAFR-like"/>
    <property type="match status" value="1"/>
</dbReference>
<dbReference type="Proteomes" id="UP000504610">
    <property type="component" value="Chromosome 2"/>
</dbReference>
<evidence type="ECO:0000256" key="1">
    <source>
        <dbReference type="SAM" id="MobiDB-lite"/>
    </source>
</evidence>
<proteinExistence type="predicted"/>
<dbReference type="PROSITE" id="PS50181">
    <property type="entry name" value="FBOX"/>
    <property type="match status" value="1"/>
</dbReference>
<dbReference type="GeneID" id="108839760"/>
<evidence type="ECO:0000259" key="2">
    <source>
        <dbReference type="PROSITE" id="PS50181"/>
    </source>
</evidence>
<feature type="compositionally biased region" description="Polar residues" evidence="1">
    <location>
        <begin position="1"/>
        <end position="12"/>
    </location>
</feature>
<dbReference type="PANTHER" id="PTHR24414:SF105">
    <property type="entry name" value="F-BOX DOMAIN-CONTAINING PROTEIN"/>
    <property type="match status" value="1"/>
</dbReference>
<dbReference type="InterPro" id="IPR036047">
    <property type="entry name" value="F-box-like_dom_sf"/>
</dbReference>
<dbReference type="Pfam" id="PF25210">
    <property type="entry name" value="Kelch_FKB95"/>
    <property type="match status" value="1"/>
</dbReference>
<dbReference type="InterPro" id="IPR050354">
    <property type="entry name" value="F-box/kelch-repeat_ARATH"/>
</dbReference>
<keyword evidence="3" id="KW-1185">Reference proteome</keyword>
<dbReference type="RefSeq" id="XP_018468039.2">
    <property type="nucleotide sequence ID" value="XM_018612537.2"/>
</dbReference>
<dbReference type="InterPro" id="IPR057499">
    <property type="entry name" value="Kelch_FKB95"/>
</dbReference>
<feature type="compositionally biased region" description="Low complexity" evidence="1">
    <location>
        <begin position="26"/>
        <end position="35"/>
    </location>
</feature>
<dbReference type="SUPFAM" id="SSF117281">
    <property type="entry name" value="Kelch motif"/>
    <property type="match status" value="1"/>
</dbReference>
<dbReference type="Gene3D" id="1.20.1280.50">
    <property type="match status" value="1"/>
</dbReference>
<dbReference type="OrthoDB" id="45365at2759"/>
<feature type="region of interest" description="Disordered" evidence="1">
    <location>
        <begin position="1"/>
        <end position="35"/>
    </location>
</feature>
<dbReference type="Pfam" id="PF00646">
    <property type="entry name" value="F-box"/>
    <property type="match status" value="1"/>
</dbReference>
<dbReference type="PANTHER" id="PTHR24414">
    <property type="entry name" value="F-BOX/KELCH-REPEAT PROTEIN SKIP4"/>
    <property type="match status" value="1"/>
</dbReference>
<name>A0A6J0M7M9_RAPSA</name>
<accession>A0A6J0M7M9</accession>
<dbReference type="Gene3D" id="2.120.10.80">
    <property type="entry name" value="Kelch-type beta propeller"/>
    <property type="match status" value="1"/>
</dbReference>
<sequence>MSSKARSPTATSGEDPPPNKKPKPSSPTATEPTSISISSLPDDLLLNCLARVSRQHYHILSRVSKRFRSIIASPELYATRSRMNRTEKCLYLYLSFRCDSRTFLYTLIRNVANNEPSGYSLAMIPSPDSSLPAQSSSTIVAVGSDIYKIGGGFNSKCKFWKRYYSSSVSVLDCRTHTWRQAPSMGLERDSSSTATLFDGKIYVGGGCDDRYVSTLRFMEVFDLETQTWGFGMRNPCVFRWSEEDRVKPFVAKSLVLEGKLYIFGDDGSVYNPEDNRWWDLGWANSRMRWAAKECHCVIDDVLYFWDKGVFKWYDFKTDSSKELNGIEGLPDLGSNGEKCKKAMVDLGGKMVFLWNEDLGYEECRIWCAEITLERRGEDEIWGKVEWFDSLLRTHPSCSVLDVVSVSV</sequence>
<protein>
    <submittedName>
        <fullName evidence="4">F-box/kelch-repeat protein At1g61540</fullName>
    </submittedName>
</protein>
<feature type="domain" description="F-box" evidence="2">
    <location>
        <begin position="34"/>
        <end position="80"/>
    </location>
</feature>
<evidence type="ECO:0000313" key="3">
    <source>
        <dbReference type="Proteomes" id="UP000504610"/>
    </source>
</evidence>
<reference evidence="4" key="2">
    <citation type="submission" date="2025-08" db="UniProtKB">
        <authorList>
            <consortium name="RefSeq"/>
        </authorList>
    </citation>
    <scope>IDENTIFICATION</scope>
    <source>
        <tissue evidence="4">Leaf</tissue>
    </source>
</reference>
<dbReference type="InterPro" id="IPR001810">
    <property type="entry name" value="F-box_dom"/>
</dbReference>
<organism evidence="3 4">
    <name type="scientific">Raphanus sativus</name>
    <name type="common">Radish</name>
    <name type="synonym">Raphanus raphanistrum var. sativus</name>
    <dbReference type="NCBI Taxonomy" id="3726"/>
    <lineage>
        <taxon>Eukaryota</taxon>
        <taxon>Viridiplantae</taxon>
        <taxon>Streptophyta</taxon>
        <taxon>Embryophyta</taxon>
        <taxon>Tracheophyta</taxon>
        <taxon>Spermatophyta</taxon>
        <taxon>Magnoliopsida</taxon>
        <taxon>eudicotyledons</taxon>
        <taxon>Gunneridae</taxon>
        <taxon>Pentapetalae</taxon>
        <taxon>rosids</taxon>
        <taxon>malvids</taxon>
        <taxon>Brassicales</taxon>
        <taxon>Brassicaceae</taxon>
        <taxon>Brassiceae</taxon>
        <taxon>Raphanus</taxon>
    </lineage>
</organism>
<dbReference type="InterPro" id="IPR015915">
    <property type="entry name" value="Kelch-typ_b-propeller"/>
</dbReference>
<dbReference type="SMART" id="SM00256">
    <property type="entry name" value="FBOX"/>
    <property type="match status" value="1"/>
</dbReference>
<evidence type="ECO:0000313" key="4">
    <source>
        <dbReference type="RefSeq" id="XP_018468039.2"/>
    </source>
</evidence>
<dbReference type="AlphaFoldDB" id="A0A6J0M7M9"/>
<reference evidence="3" key="1">
    <citation type="journal article" date="2019" name="Database">
        <title>The radish genome database (RadishGD): an integrated information resource for radish genomics.</title>
        <authorList>
            <person name="Yu H.J."/>
            <person name="Baek S."/>
            <person name="Lee Y.J."/>
            <person name="Cho A."/>
            <person name="Mun J.H."/>
        </authorList>
    </citation>
    <scope>NUCLEOTIDE SEQUENCE [LARGE SCALE GENOMIC DNA]</scope>
    <source>
        <strain evidence="3">cv. WK10039</strain>
    </source>
</reference>
<dbReference type="SUPFAM" id="SSF81383">
    <property type="entry name" value="F-box domain"/>
    <property type="match status" value="1"/>
</dbReference>
<dbReference type="KEGG" id="rsz:108839760"/>
<gene>
    <name evidence="4" type="primary">LOC108839760</name>
</gene>